<name>A0A839IUU7_9GAMM</name>
<evidence type="ECO:0000259" key="4">
    <source>
        <dbReference type="PROSITE" id="PS51371"/>
    </source>
</evidence>
<protein>
    <submittedName>
        <fullName evidence="5">CBS domain-containing protein</fullName>
    </submittedName>
</protein>
<keyword evidence="1 2" id="KW-0129">CBS domain</keyword>
<dbReference type="InterPro" id="IPR051257">
    <property type="entry name" value="Diverse_CBS-Domain"/>
</dbReference>
<sequence>MVFAVYEQGMRIQTPRKALLGKRGVTALESSSATRRTADTDSDSSHLERVAEQPFEEIQRKLIKQRDSREDEQDLPPSPAIDLSRKALNAYNATKKVNASPRPRVSARMIMSKPVVTAEFDDSLQHGWHLLQKHGVSHLILQNRRGALMGMVTDKDILKATSGVGHIDLAGRSPEQVMLGTLISRKLLTVNPDTDVLDITSVMLEQGISALPVVSEADELLGVITRSDLLQAIISHHLEIWY</sequence>
<feature type="region of interest" description="Disordered" evidence="3">
    <location>
        <begin position="28"/>
        <end position="48"/>
    </location>
</feature>
<evidence type="ECO:0000256" key="3">
    <source>
        <dbReference type="SAM" id="MobiDB-lite"/>
    </source>
</evidence>
<proteinExistence type="predicted"/>
<organism evidence="5 6">
    <name type="scientific">Oceanospirillum sediminis</name>
    <dbReference type="NCBI Taxonomy" id="2760088"/>
    <lineage>
        <taxon>Bacteria</taxon>
        <taxon>Pseudomonadati</taxon>
        <taxon>Pseudomonadota</taxon>
        <taxon>Gammaproteobacteria</taxon>
        <taxon>Oceanospirillales</taxon>
        <taxon>Oceanospirillaceae</taxon>
        <taxon>Oceanospirillum</taxon>
    </lineage>
</organism>
<dbReference type="PANTHER" id="PTHR43080">
    <property type="entry name" value="CBS DOMAIN-CONTAINING PROTEIN CBSX3, MITOCHONDRIAL"/>
    <property type="match status" value="1"/>
</dbReference>
<dbReference type="InterPro" id="IPR000644">
    <property type="entry name" value="CBS_dom"/>
</dbReference>
<dbReference type="SUPFAM" id="SSF54631">
    <property type="entry name" value="CBS-domain pair"/>
    <property type="match status" value="1"/>
</dbReference>
<keyword evidence="6" id="KW-1185">Reference proteome</keyword>
<dbReference type="InterPro" id="IPR046342">
    <property type="entry name" value="CBS_dom_sf"/>
</dbReference>
<evidence type="ECO:0000256" key="2">
    <source>
        <dbReference type="PROSITE-ProRule" id="PRU00703"/>
    </source>
</evidence>
<feature type="domain" description="CBS" evidence="4">
    <location>
        <begin position="183"/>
        <end position="240"/>
    </location>
</feature>
<gene>
    <name evidence="5" type="ORF">H4O21_16725</name>
</gene>
<dbReference type="PANTHER" id="PTHR43080:SF29">
    <property type="entry name" value="OS02G0818000 PROTEIN"/>
    <property type="match status" value="1"/>
</dbReference>
<accession>A0A839IUU7</accession>
<feature type="domain" description="CBS" evidence="4">
    <location>
        <begin position="111"/>
        <end position="169"/>
    </location>
</feature>
<dbReference type="Gene3D" id="3.10.580.10">
    <property type="entry name" value="CBS-domain"/>
    <property type="match status" value="1"/>
</dbReference>
<reference evidence="5 6" key="1">
    <citation type="submission" date="2020-08" db="EMBL/GenBank/DDBJ databases">
        <title>Oceanospirillum sp. nov. isolated from marine sediment.</title>
        <authorList>
            <person name="Ji X."/>
        </authorList>
    </citation>
    <scope>NUCLEOTIDE SEQUENCE [LARGE SCALE GENOMIC DNA]</scope>
    <source>
        <strain evidence="5 6">D5</strain>
    </source>
</reference>
<feature type="compositionally biased region" description="Basic and acidic residues" evidence="3">
    <location>
        <begin position="36"/>
        <end position="48"/>
    </location>
</feature>
<dbReference type="PROSITE" id="PS51371">
    <property type="entry name" value="CBS"/>
    <property type="match status" value="2"/>
</dbReference>
<dbReference type="Proteomes" id="UP000565262">
    <property type="component" value="Unassembled WGS sequence"/>
</dbReference>
<dbReference type="AlphaFoldDB" id="A0A839IUU7"/>
<dbReference type="RefSeq" id="WP_182810021.1">
    <property type="nucleotide sequence ID" value="NZ_JACJFM010000025.1"/>
</dbReference>
<dbReference type="Pfam" id="PF00571">
    <property type="entry name" value="CBS"/>
    <property type="match status" value="2"/>
</dbReference>
<evidence type="ECO:0000313" key="5">
    <source>
        <dbReference type="EMBL" id="MBB1488249.1"/>
    </source>
</evidence>
<dbReference type="EMBL" id="JACJFM010000025">
    <property type="protein sequence ID" value="MBB1488249.1"/>
    <property type="molecule type" value="Genomic_DNA"/>
</dbReference>
<evidence type="ECO:0000313" key="6">
    <source>
        <dbReference type="Proteomes" id="UP000565262"/>
    </source>
</evidence>
<comment type="caution">
    <text evidence="5">The sequence shown here is derived from an EMBL/GenBank/DDBJ whole genome shotgun (WGS) entry which is preliminary data.</text>
</comment>
<dbReference type="SMART" id="SM00116">
    <property type="entry name" value="CBS"/>
    <property type="match status" value="2"/>
</dbReference>
<evidence type="ECO:0000256" key="1">
    <source>
        <dbReference type="ARBA" id="ARBA00023122"/>
    </source>
</evidence>